<name>A0A0B0IFD5_9BACI</name>
<dbReference type="STRING" id="333138.LQ50_14275"/>
<dbReference type="Proteomes" id="UP000030832">
    <property type="component" value="Unassembled WGS sequence"/>
</dbReference>
<evidence type="ECO:0000313" key="2">
    <source>
        <dbReference type="Proteomes" id="UP000030832"/>
    </source>
</evidence>
<protein>
    <submittedName>
        <fullName evidence="1">Uncharacterized protein</fullName>
    </submittedName>
</protein>
<accession>A0A0B0IFD5</accession>
<dbReference type="EMBL" id="JRJU01000017">
    <property type="protein sequence ID" value="KHF39602.1"/>
    <property type="molecule type" value="Genomic_DNA"/>
</dbReference>
<dbReference type="AlphaFoldDB" id="A0A0B0IFD5"/>
<organism evidence="1 2">
    <name type="scientific">Halalkalibacter okhensis</name>
    <dbReference type="NCBI Taxonomy" id="333138"/>
    <lineage>
        <taxon>Bacteria</taxon>
        <taxon>Bacillati</taxon>
        <taxon>Bacillota</taxon>
        <taxon>Bacilli</taxon>
        <taxon>Bacillales</taxon>
        <taxon>Bacillaceae</taxon>
        <taxon>Halalkalibacter</taxon>
    </lineage>
</organism>
<evidence type="ECO:0000313" key="1">
    <source>
        <dbReference type="EMBL" id="KHF39602.1"/>
    </source>
</evidence>
<comment type="caution">
    <text evidence="1">The sequence shown here is derived from an EMBL/GenBank/DDBJ whole genome shotgun (WGS) entry which is preliminary data.</text>
</comment>
<sequence>MKKELESNSRKRNGCTRCAPAKRTPLLAGLKHGNGSVHCLEGIEKGKTEVAEKRLKVTRGSAMAAHVARQLREPHS</sequence>
<gene>
    <name evidence="1" type="ORF">LQ50_14275</name>
</gene>
<reference evidence="1 2" key="1">
    <citation type="submission" date="2014-09" db="EMBL/GenBank/DDBJ databases">
        <title>Genome sequencing and annotation of Bacillus Okhensis strain Kh10-101T.</title>
        <authorList>
            <person name="Prakash J.S."/>
        </authorList>
    </citation>
    <scope>NUCLEOTIDE SEQUENCE [LARGE SCALE GENOMIC DNA]</scope>
    <source>
        <strain evidence="2">Kh10-101T</strain>
    </source>
</reference>
<proteinExistence type="predicted"/>
<keyword evidence="2" id="KW-1185">Reference proteome</keyword>